<comment type="similarity">
    <text evidence="2">Belongs to the GMC oxidoreductase family.</text>
</comment>
<dbReference type="GO" id="GO:0016614">
    <property type="term" value="F:oxidoreductase activity, acting on CH-OH group of donors"/>
    <property type="evidence" value="ECO:0007669"/>
    <property type="project" value="InterPro"/>
</dbReference>
<feature type="domain" description="Glucose-methanol-choline oxidoreductase N-terminal" evidence="8">
    <location>
        <begin position="243"/>
        <end position="257"/>
    </location>
</feature>
<name>A0A5M9J8S2_MONFR</name>
<dbReference type="Pfam" id="PF05834">
    <property type="entry name" value="Lycopene_cycl"/>
    <property type="match status" value="1"/>
</dbReference>
<evidence type="ECO:0000256" key="2">
    <source>
        <dbReference type="ARBA" id="ARBA00010790"/>
    </source>
</evidence>
<reference evidence="9 10" key="1">
    <citation type="submission" date="2019-06" db="EMBL/GenBank/DDBJ databases">
        <title>Genome Sequence of the Brown Rot Fungal Pathogen Monilinia fructicola.</title>
        <authorList>
            <person name="De Miccolis Angelini R.M."/>
            <person name="Landi L."/>
            <person name="Abate D."/>
            <person name="Pollastro S."/>
            <person name="Romanazzi G."/>
            <person name="Faretra F."/>
        </authorList>
    </citation>
    <scope>NUCLEOTIDE SEQUENCE [LARGE SCALE GENOMIC DNA]</scope>
    <source>
        <strain evidence="9 10">Mfrc123</strain>
    </source>
</reference>
<dbReference type="SUPFAM" id="SSF51905">
    <property type="entry name" value="FAD/NAD(P)-binding domain"/>
    <property type="match status" value="1"/>
</dbReference>
<feature type="binding site" evidence="6">
    <location>
        <position position="207"/>
    </location>
    <ligand>
        <name>FAD</name>
        <dbReference type="ChEBI" id="CHEBI:57692"/>
    </ligand>
</feature>
<evidence type="ECO:0000256" key="4">
    <source>
        <dbReference type="ARBA" id="ARBA00022827"/>
    </source>
</evidence>
<dbReference type="PANTHER" id="PTHR11552:SF201">
    <property type="entry name" value="GLUCOSE-METHANOL-CHOLINE OXIDOREDUCTASE N-TERMINAL DOMAIN-CONTAINING PROTEIN"/>
    <property type="match status" value="1"/>
</dbReference>
<organism evidence="9 10">
    <name type="scientific">Monilinia fructicola</name>
    <name type="common">Brown rot fungus</name>
    <name type="synonym">Ciboria fructicola</name>
    <dbReference type="NCBI Taxonomy" id="38448"/>
    <lineage>
        <taxon>Eukaryota</taxon>
        <taxon>Fungi</taxon>
        <taxon>Dikarya</taxon>
        <taxon>Ascomycota</taxon>
        <taxon>Pezizomycotina</taxon>
        <taxon>Leotiomycetes</taxon>
        <taxon>Helotiales</taxon>
        <taxon>Sclerotiniaceae</taxon>
        <taxon>Monilinia</taxon>
    </lineage>
</organism>
<keyword evidence="5" id="KW-0560">Oxidoreductase</keyword>
<comment type="caution">
    <text evidence="9">The sequence shown here is derived from an EMBL/GenBank/DDBJ whole genome shotgun (WGS) entry which is preliminary data.</text>
</comment>
<dbReference type="Pfam" id="PF00732">
    <property type="entry name" value="GMC_oxred_N"/>
    <property type="match status" value="1"/>
</dbReference>
<dbReference type="EMBL" id="VICG01000013">
    <property type="protein sequence ID" value="KAA8565904.1"/>
    <property type="molecule type" value="Genomic_DNA"/>
</dbReference>
<evidence type="ECO:0000313" key="10">
    <source>
        <dbReference type="Proteomes" id="UP000322873"/>
    </source>
</evidence>
<dbReference type="GO" id="GO:0050660">
    <property type="term" value="F:flavin adenine dinucleotide binding"/>
    <property type="evidence" value="ECO:0007669"/>
    <property type="project" value="InterPro"/>
</dbReference>
<dbReference type="PROSITE" id="PS00624">
    <property type="entry name" value="GMC_OXRED_2"/>
    <property type="match status" value="1"/>
</dbReference>
<dbReference type="PANTHER" id="PTHR11552">
    <property type="entry name" value="GLUCOSE-METHANOL-CHOLINE GMC OXIDOREDUCTASE"/>
    <property type="match status" value="1"/>
</dbReference>
<keyword evidence="3" id="KW-0285">Flavoprotein</keyword>
<dbReference type="Gene3D" id="3.50.50.60">
    <property type="entry name" value="FAD/NAD(P)-binding domain"/>
    <property type="match status" value="2"/>
</dbReference>
<gene>
    <name evidence="9" type="ORF">EYC84_009715</name>
</gene>
<accession>A0A5M9J8S2</accession>
<keyword evidence="7" id="KW-0732">Signal</keyword>
<dbReference type="InterPro" id="IPR000172">
    <property type="entry name" value="GMC_OxRdtase_N"/>
</dbReference>
<feature type="chain" id="PRO_5024364275" description="Glucose-methanol-choline oxidoreductase N-terminal domain-containing protein" evidence="7">
    <location>
        <begin position="24"/>
        <end position="431"/>
    </location>
</feature>
<sequence>MAKFRSLLKFFSFQTLLSTATTSHPIQSYDYIIIGGGTAGLAIAARLTENPQTSVLVLEAGDDHSNDTNVLAPGLYTGIWGELGNVNWSWEALDPFFKRSERFVSPSRVVEHDLQTESIVPNIHGDDGPISNTFPDIYGLIDEAWPRTFEALGLDVKSDPRDGLALGGYTNLLNLDLNGRKRIYAATAYYLPASKRPNLKVITGALVEKIILKKGHEGVTATGVVYSNGTVANAKKEVIVSAGSIGSPQVLELSGIGNTDILNKQGIEVFVNNKNVGENLQDHVYVPIGFRVNPGINTLDNFTDPAFFDAAYDEYLTNSTGPLATTGASSGLLSCPQIGCKNLIPPVKFSNKLRPGLREQYELQAKYFATEAVTQDSSSRLNQETTSHSSAFSNILFPVVPLTFPPLPRLPTQPSTLITFLTHSISRYSPP</sequence>
<evidence type="ECO:0000313" key="9">
    <source>
        <dbReference type="EMBL" id="KAA8565904.1"/>
    </source>
</evidence>
<evidence type="ECO:0000256" key="5">
    <source>
        <dbReference type="ARBA" id="ARBA00023002"/>
    </source>
</evidence>
<evidence type="ECO:0000259" key="8">
    <source>
        <dbReference type="PROSITE" id="PS00624"/>
    </source>
</evidence>
<dbReference type="VEuPathDB" id="FungiDB:MFRU_022g00960"/>
<keyword evidence="10" id="KW-1185">Reference proteome</keyword>
<keyword evidence="4 6" id="KW-0274">FAD</keyword>
<evidence type="ECO:0000256" key="1">
    <source>
        <dbReference type="ARBA" id="ARBA00001974"/>
    </source>
</evidence>
<comment type="cofactor">
    <cofactor evidence="1 6">
        <name>FAD</name>
        <dbReference type="ChEBI" id="CHEBI:57692"/>
    </cofactor>
</comment>
<dbReference type="AlphaFoldDB" id="A0A5M9J8S2"/>
<evidence type="ECO:0000256" key="3">
    <source>
        <dbReference type="ARBA" id="ARBA00022630"/>
    </source>
</evidence>
<feature type="signal peptide" evidence="7">
    <location>
        <begin position="1"/>
        <end position="23"/>
    </location>
</feature>
<proteinExistence type="inferred from homology"/>
<evidence type="ECO:0000256" key="6">
    <source>
        <dbReference type="PIRSR" id="PIRSR000137-2"/>
    </source>
</evidence>
<evidence type="ECO:0000256" key="7">
    <source>
        <dbReference type="SAM" id="SignalP"/>
    </source>
</evidence>
<dbReference type="InterPro" id="IPR036188">
    <property type="entry name" value="FAD/NAD-bd_sf"/>
</dbReference>
<protein>
    <recommendedName>
        <fullName evidence="8">Glucose-methanol-choline oxidoreductase N-terminal domain-containing protein</fullName>
    </recommendedName>
</protein>
<dbReference type="InterPro" id="IPR012132">
    <property type="entry name" value="GMC_OxRdtase"/>
</dbReference>
<dbReference type="Proteomes" id="UP000322873">
    <property type="component" value="Unassembled WGS sequence"/>
</dbReference>
<dbReference type="PIRSF" id="PIRSF000137">
    <property type="entry name" value="Alcohol_oxidase"/>
    <property type="match status" value="1"/>
</dbReference>